<evidence type="ECO:0000256" key="7">
    <source>
        <dbReference type="SAM" id="MobiDB-lite"/>
    </source>
</evidence>
<evidence type="ECO:0000313" key="12">
    <source>
        <dbReference type="EnsemblPlants" id="Bra021712.1-P"/>
    </source>
</evidence>
<evidence type="ECO:0000256" key="1">
    <source>
        <dbReference type="ARBA" id="ARBA00004123"/>
    </source>
</evidence>
<evidence type="ECO:0000313" key="13">
    <source>
        <dbReference type="Proteomes" id="UP000011750"/>
    </source>
</evidence>
<feature type="compositionally biased region" description="Low complexity" evidence="7">
    <location>
        <begin position="206"/>
        <end position="231"/>
    </location>
</feature>
<dbReference type="eggNOG" id="ENOG502RBAX">
    <property type="taxonomic scope" value="Eukaryota"/>
</dbReference>
<dbReference type="PANTHER" id="PTHR31190:SF477">
    <property type="entry name" value="ETHYLENE-RESPONSIVE TRANSCRIPTION FACTOR 15"/>
    <property type="match status" value="1"/>
</dbReference>
<proteinExistence type="inferred from homology"/>
<reference evidence="13" key="1">
    <citation type="journal article" date="2011" name="Nat. Genet.">
        <title>The genome of the mesopolyploid crop species Brassica rapa.</title>
        <authorList>
            <consortium name="Brassica rapa Genome Sequencing Project Consortium"/>
            <person name="Wang X."/>
            <person name="Wang H."/>
            <person name="Wang J."/>
            <person name="Sun R."/>
            <person name="Wu J."/>
            <person name="Liu S."/>
            <person name="Bai Y."/>
            <person name="Mun J.H."/>
            <person name="Bancroft I."/>
            <person name="Cheng F."/>
            <person name="Huang S."/>
            <person name="Li X."/>
            <person name="Hua W."/>
            <person name="Wang J."/>
            <person name="Wang X."/>
            <person name="Freeling M."/>
            <person name="Pires J.C."/>
            <person name="Paterson A.H."/>
            <person name="Chalhoub B."/>
            <person name="Wang B."/>
            <person name="Hayward A."/>
            <person name="Sharpe A.G."/>
            <person name="Park B.S."/>
            <person name="Weisshaar B."/>
            <person name="Liu B."/>
            <person name="Li B."/>
            <person name="Liu B."/>
            <person name="Tong C."/>
            <person name="Song C."/>
            <person name="Duran C."/>
            <person name="Peng C."/>
            <person name="Geng C."/>
            <person name="Koh C."/>
            <person name="Lin C."/>
            <person name="Edwards D."/>
            <person name="Mu D."/>
            <person name="Shen D."/>
            <person name="Soumpourou E."/>
            <person name="Li F."/>
            <person name="Fraser F."/>
            <person name="Conant G."/>
            <person name="Lassalle G."/>
            <person name="King G.J."/>
            <person name="Bonnema G."/>
            <person name="Tang H."/>
            <person name="Wang H."/>
            <person name="Belcram H."/>
            <person name="Zhou H."/>
            <person name="Hirakawa H."/>
            <person name="Abe H."/>
            <person name="Guo H."/>
            <person name="Wang H."/>
            <person name="Jin H."/>
            <person name="Parkin I.A."/>
            <person name="Batley J."/>
            <person name="Kim J.S."/>
            <person name="Just J."/>
            <person name="Li J."/>
            <person name="Xu J."/>
            <person name="Deng J."/>
            <person name="Kim J.A."/>
            <person name="Li J."/>
            <person name="Yu J."/>
            <person name="Meng J."/>
            <person name="Wang J."/>
            <person name="Min J."/>
            <person name="Poulain J."/>
            <person name="Wang J."/>
            <person name="Hatakeyama K."/>
            <person name="Wu K."/>
            <person name="Wang L."/>
            <person name="Fang L."/>
            <person name="Trick M."/>
            <person name="Links M.G."/>
            <person name="Zhao M."/>
            <person name="Jin M."/>
            <person name="Ramchiary N."/>
            <person name="Drou N."/>
            <person name="Berkman P.J."/>
            <person name="Cai Q."/>
            <person name="Huang Q."/>
            <person name="Li R."/>
            <person name="Tabata S."/>
            <person name="Cheng S."/>
            <person name="Zhang S."/>
            <person name="Zhang S."/>
            <person name="Huang S."/>
            <person name="Sato S."/>
            <person name="Sun S."/>
            <person name="Kwon S.J."/>
            <person name="Choi S.R."/>
            <person name="Lee T.H."/>
            <person name="Fan W."/>
            <person name="Zhao X."/>
            <person name="Tan X."/>
            <person name="Xu X."/>
            <person name="Wang Y."/>
            <person name="Qiu Y."/>
            <person name="Yin Y."/>
            <person name="Li Y."/>
            <person name="Du Y."/>
            <person name="Liao Y."/>
            <person name="Lim Y."/>
            <person name="Narusaka Y."/>
            <person name="Wang Y."/>
            <person name="Wang Z."/>
            <person name="Li Z."/>
            <person name="Wang Z."/>
            <person name="Xiong Z."/>
            <person name="Zhang Z."/>
        </authorList>
    </citation>
    <scope>NUCLEOTIDE SEQUENCE [LARGE SCALE GENOMIC DNA]</scope>
    <source>
        <strain evidence="13">cv. Chiifu-401-42</strain>
    </source>
</reference>
<keyword evidence="4" id="KW-0804">Transcription</keyword>
<feature type="region of interest" description="Disordered" evidence="7">
    <location>
        <begin position="191"/>
        <end position="235"/>
    </location>
</feature>
<dbReference type="STRING" id="51351.M4DYW5"/>
<dbReference type="Proteomes" id="UP000011750">
    <property type="component" value="Chromosome A04"/>
</dbReference>
<accession>M4DYW5</accession>
<evidence type="ECO:0000256" key="3">
    <source>
        <dbReference type="ARBA" id="ARBA00023125"/>
    </source>
</evidence>
<protein>
    <recommendedName>
        <fullName evidence="8">AP2/ERF domain-containing protein</fullName>
    </recommendedName>
</protein>
<dbReference type="Proteomes" id="UP000694005">
    <property type="component" value="Chromosome A04"/>
</dbReference>
<comment type="subcellular location">
    <subcellularLocation>
        <location evidence="1">Nucleus</location>
    </subcellularLocation>
</comment>
<dbReference type="PROSITE" id="PS51032">
    <property type="entry name" value="AP2_ERF"/>
    <property type="match status" value="1"/>
</dbReference>
<dbReference type="PRINTS" id="PR00367">
    <property type="entry name" value="ETHRSPELEMNT"/>
</dbReference>
<evidence type="ECO:0000256" key="4">
    <source>
        <dbReference type="ARBA" id="ARBA00023163"/>
    </source>
</evidence>
<accession>A0A397ZTP4</accession>
<reference evidence="13" key="2">
    <citation type="journal article" date="2018" name="Hortic Res">
        <title>Improved Brassica rapa reference genome by single-molecule sequencing and chromosome conformation capture technologies.</title>
        <authorList>
            <person name="Zhang L."/>
            <person name="Cai X."/>
            <person name="Wu J."/>
            <person name="Liu M."/>
            <person name="Grob S."/>
            <person name="Cheng F."/>
            <person name="Liang J."/>
            <person name="Cai C."/>
            <person name="Liu Z."/>
            <person name="Liu B."/>
            <person name="Wang F."/>
            <person name="Li S."/>
            <person name="Liu F."/>
            <person name="Li X."/>
            <person name="Cheng L."/>
            <person name="Yang W."/>
            <person name="Li M.H."/>
            <person name="Grossniklaus U."/>
            <person name="Zheng H."/>
            <person name="Wang X."/>
        </authorList>
    </citation>
    <scope>NUCLEOTIDE SEQUENCE [LARGE SCALE GENOMIC DNA]</scope>
    <source>
        <strain evidence="13">cv. Chiifu-401-42</strain>
    </source>
</reference>
<dbReference type="EMBL" id="LS974620">
    <property type="protein sequence ID" value="CAG7907621.1"/>
    <property type="molecule type" value="Genomic_DNA"/>
</dbReference>
<dbReference type="Gramene" id="A04p25220.2_BraZ1">
    <property type="protein sequence ID" value="A04p25220.2_BraZ1.CDS.1"/>
    <property type="gene ID" value="A04g25220.2_BraZ1"/>
</dbReference>
<dbReference type="GO" id="GO:0005634">
    <property type="term" value="C:nucleus"/>
    <property type="evidence" value="ECO:0007669"/>
    <property type="project" value="UniProtKB-SubCell"/>
</dbReference>
<dbReference type="InterPro" id="IPR044808">
    <property type="entry name" value="ERF_plant"/>
</dbReference>
<evidence type="ECO:0000259" key="8">
    <source>
        <dbReference type="PROSITE" id="PS51032"/>
    </source>
</evidence>
<dbReference type="GO" id="GO:0003677">
    <property type="term" value="F:DNA binding"/>
    <property type="evidence" value="ECO:0007669"/>
    <property type="project" value="UniProtKB-KW"/>
</dbReference>
<dbReference type="SMR" id="A0A397ZTP4"/>
<evidence type="ECO:0000313" key="10">
    <source>
        <dbReference type="EMBL" id="RID66770.1"/>
    </source>
</evidence>
<reference evidence="11" key="4">
    <citation type="submission" date="2018-11" db="EMBL/GenBank/DDBJ databases">
        <authorList>
            <consortium name="Genoscope - CEA"/>
            <person name="William W."/>
        </authorList>
    </citation>
    <scope>NUCLEOTIDE SEQUENCE</scope>
</reference>
<dbReference type="InterPro" id="IPR016177">
    <property type="entry name" value="DNA-bd_dom_sf"/>
</dbReference>
<dbReference type="OMA" id="LWNESCF"/>
<evidence type="ECO:0000313" key="9">
    <source>
        <dbReference type="EMBL" id="CAG7907621.1"/>
    </source>
</evidence>
<evidence type="ECO:0000256" key="2">
    <source>
        <dbReference type="ARBA" id="ARBA00023015"/>
    </source>
</evidence>
<feature type="domain" description="AP2/ERF" evidence="8">
    <location>
        <begin position="105"/>
        <end position="163"/>
    </location>
</feature>
<dbReference type="FunFam" id="3.30.730.10:FF:000001">
    <property type="entry name" value="Ethylene-responsive transcription factor 2"/>
    <property type="match status" value="1"/>
</dbReference>
<dbReference type="EMBL" id="LR031576">
    <property type="protein sequence ID" value="VDD14367.1"/>
    <property type="molecule type" value="Genomic_DNA"/>
</dbReference>
<dbReference type="InterPro" id="IPR001471">
    <property type="entry name" value="AP2/ERF_dom"/>
</dbReference>
<dbReference type="HOGENOM" id="CLU_058713_1_1_1"/>
<comment type="similarity">
    <text evidence="6">Belongs to the AP2/ERF transcription factor family. ERF subfamily.</text>
</comment>
<dbReference type="EnsemblPlants" id="Bra021712.1">
    <property type="protein sequence ID" value="Bra021712.1-P"/>
    <property type="gene ID" value="Bra021712"/>
</dbReference>
<keyword evidence="2" id="KW-0805">Transcription regulation</keyword>
<sequence length="265" mass="29696">MEYSQSTMYSSPSSWSSSQESFLWNESSFLDPSSNHQSFFSADYIYSDESNHQSFFCPNDNYSIDFFSFESPEMMIKEETPNADVSNSEEEEEEKIGSVIDEEKSYRGVRKRPWGKFAAEIRDSTRNGIRVWLGTFDKAEEAALAYDQAAFATKGSLAVLNFPVEVVRESLKKMENVNLEDGGSPIMALKRKHSLRNRPRGKKRSSNSLSCSSSNSSSSTSSSSSSSTSRSRNVKQCVVKQESGTLVVFEDLGAEYLEQLLMSSC</sequence>
<dbReference type="GO" id="GO:0003700">
    <property type="term" value="F:DNA-binding transcription factor activity"/>
    <property type="evidence" value="ECO:0007669"/>
    <property type="project" value="InterPro"/>
</dbReference>
<evidence type="ECO:0000256" key="5">
    <source>
        <dbReference type="ARBA" id="ARBA00023242"/>
    </source>
</evidence>
<dbReference type="InterPro" id="IPR036955">
    <property type="entry name" value="AP2/ERF_dom_sf"/>
</dbReference>
<dbReference type="CDD" id="cd00018">
    <property type="entry name" value="AP2"/>
    <property type="match status" value="1"/>
</dbReference>
<organism evidence="10 14">
    <name type="scientific">Brassica campestris</name>
    <name type="common">Field mustard</name>
    <dbReference type="NCBI Taxonomy" id="3711"/>
    <lineage>
        <taxon>Eukaryota</taxon>
        <taxon>Viridiplantae</taxon>
        <taxon>Streptophyta</taxon>
        <taxon>Embryophyta</taxon>
        <taxon>Tracheophyta</taxon>
        <taxon>Spermatophyta</taxon>
        <taxon>Magnoliopsida</taxon>
        <taxon>eudicotyledons</taxon>
        <taxon>Gunneridae</taxon>
        <taxon>Pentapetalae</taxon>
        <taxon>rosids</taxon>
        <taxon>malvids</taxon>
        <taxon>Brassicales</taxon>
        <taxon>Brassicaceae</taxon>
        <taxon>Brassiceae</taxon>
        <taxon>Brassica</taxon>
    </lineage>
</organism>
<dbReference type="Proteomes" id="UP000264353">
    <property type="component" value="Chromosome A4"/>
</dbReference>
<dbReference type="SUPFAM" id="SSF54171">
    <property type="entry name" value="DNA-binding domain"/>
    <property type="match status" value="1"/>
</dbReference>
<dbReference type="Gene3D" id="3.30.730.10">
    <property type="entry name" value="AP2/ERF domain"/>
    <property type="match status" value="1"/>
</dbReference>
<keyword evidence="3" id="KW-0238">DNA-binding</keyword>
<dbReference type="EMBL" id="CM010631">
    <property type="protein sequence ID" value="RID66770.1"/>
    <property type="molecule type" value="Genomic_DNA"/>
</dbReference>
<keyword evidence="13" id="KW-1185">Reference proteome</keyword>
<dbReference type="OrthoDB" id="1103922at2759"/>
<feature type="compositionally biased region" description="Basic residues" evidence="7">
    <location>
        <begin position="191"/>
        <end position="205"/>
    </location>
</feature>
<dbReference type="SMART" id="SM00380">
    <property type="entry name" value="AP2"/>
    <property type="match status" value="1"/>
</dbReference>
<evidence type="ECO:0000256" key="6">
    <source>
        <dbReference type="ARBA" id="ARBA00024343"/>
    </source>
</evidence>
<name>A0A397ZTP4_BRACM</name>
<dbReference type="GO" id="GO:0009873">
    <property type="term" value="P:ethylene-activated signaling pathway"/>
    <property type="evidence" value="ECO:0007669"/>
    <property type="project" value="InterPro"/>
</dbReference>
<gene>
    <name evidence="11" type="ORF">BRAA04T17926Z</name>
    <name evidence="9" type="ORF">BRAPAZ1V2_A04P25220.2</name>
    <name evidence="10" type="ORF">BRARA_D01886</name>
</gene>
<reference evidence="10 14" key="3">
    <citation type="submission" date="2018-06" db="EMBL/GenBank/DDBJ databases">
        <title>WGS assembly of Brassica rapa FPsc.</title>
        <authorList>
            <person name="Bowman J."/>
            <person name="Kohchi T."/>
            <person name="Yamato K."/>
            <person name="Jenkins J."/>
            <person name="Shu S."/>
            <person name="Ishizaki K."/>
            <person name="Yamaoka S."/>
            <person name="Nishihama R."/>
            <person name="Nakamura Y."/>
            <person name="Berger F."/>
            <person name="Adam C."/>
            <person name="Aki S."/>
            <person name="Althoff F."/>
            <person name="Araki T."/>
            <person name="Arteaga-Vazquez M."/>
            <person name="Balasubrmanian S."/>
            <person name="Bauer D."/>
            <person name="Boehm C."/>
            <person name="Briginshaw L."/>
            <person name="Caballero-Perez J."/>
            <person name="Catarino B."/>
            <person name="Chen F."/>
            <person name="Chiyoda S."/>
            <person name="Chovatia M."/>
            <person name="Davies K."/>
            <person name="Delmans M."/>
            <person name="Demura T."/>
            <person name="Dierschke T."/>
            <person name="Dolan L."/>
            <person name="Dorantes-Acosta A."/>
            <person name="Eklund D."/>
            <person name="Florent S."/>
            <person name="Flores-Sandoval E."/>
            <person name="Fujiyama A."/>
            <person name="Fukuzawa H."/>
            <person name="Galik B."/>
            <person name="Grimanelli D."/>
            <person name="Grimwood J."/>
            <person name="Grossniklaus U."/>
            <person name="Hamada T."/>
            <person name="Haseloff J."/>
            <person name="Hetherington A."/>
            <person name="Higo A."/>
            <person name="Hirakawa Y."/>
            <person name="Hundley H."/>
            <person name="Ikeda Y."/>
            <person name="Inoue K."/>
            <person name="Inoue S."/>
            <person name="Ishida S."/>
            <person name="Jia Q."/>
            <person name="Kakita M."/>
            <person name="Kanazawa T."/>
            <person name="Kawai Y."/>
            <person name="Kawashima T."/>
            <person name="Kennedy M."/>
            <person name="Kinose K."/>
            <person name="Kinoshita T."/>
            <person name="Kohara Y."/>
            <person name="Koide E."/>
            <person name="Komatsu K."/>
            <person name="Kopischke S."/>
            <person name="Kubo M."/>
            <person name="Kyozuka J."/>
            <person name="Lagercrantz U."/>
            <person name="Lin S."/>
            <person name="Lindquist E."/>
            <person name="Lipzen A."/>
            <person name="Lu C."/>
            <person name="Luna E."/>
            <person name="Martienssen R."/>
            <person name="Minamino N."/>
            <person name="Mizutani M."/>
            <person name="Mizutani M."/>
            <person name="Mochizuki N."/>
            <person name="Monte I."/>
            <person name="Mosher R."/>
            <person name="Nagasaki H."/>
            <person name="Nakagami H."/>
            <person name="Naramoto S."/>
            <person name="Nishitani K."/>
            <person name="Ohtani M."/>
            <person name="Okamoto T."/>
            <person name="Okumura M."/>
            <person name="Phillips J."/>
            <person name="Pollak B."/>
            <person name="Reinders A."/>
            <person name="Roevekamp M."/>
            <person name="Sano R."/>
            <person name="Sawa S."/>
            <person name="Schmid M."/>
            <person name="Shirakawa M."/>
            <person name="Solano R."/>
            <person name="Spunde A."/>
            <person name="Suetsugu N."/>
            <person name="Sugano S."/>
            <person name="Sugiyama A."/>
            <person name="Sun R."/>
            <person name="Suzuki Y."/>
            <person name="Takenaka M."/>
            <person name="Takezawa D."/>
            <person name="Tomogane H."/>
            <person name="Tsuzuki M."/>
            <person name="Ueda T."/>
            <person name="Umeda M."/>
            <person name="Ward J."/>
            <person name="Watanabe Y."/>
            <person name="Yazaki K."/>
            <person name="Yokoyama R."/>
            <person name="Yoshitake Y."/>
            <person name="Yotsui I."/>
            <person name="Zachgo S."/>
            <person name="Schmutz J."/>
        </authorList>
    </citation>
    <scope>NUCLEOTIDE SEQUENCE [LARGE SCALE GENOMIC DNA]</scope>
    <source>
        <strain evidence="14">cv. B-3</strain>
    </source>
</reference>
<dbReference type="Gramene" id="Bra021712.1">
    <property type="protein sequence ID" value="Bra021712.1-P"/>
    <property type="gene ID" value="Bra021712"/>
</dbReference>
<dbReference type="Pfam" id="PF00847">
    <property type="entry name" value="AP2"/>
    <property type="match status" value="1"/>
</dbReference>
<evidence type="ECO:0000313" key="11">
    <source>
        <dbReference type="EMBL" id="VDD14367.1"/>
    </source>
</evidence>
<dbReference type="AlphaFoldDB" id="A0A397ZTP4"/>
<keyword evidence="5" id="KW-0539">Nucleus</keyword>
<evidence type="ECO:0000313" key="14">
    <source>
        <dbReference type="Proteomes" id="UP000264353"/>
    </source>
</evidence>
<reference evidence="12" key="5">
    <citation type="submission" date="2023-03" db="UniProtKB">
        <authorList>
            <consortium name="EnsemblPlants"/>
        </authorList>
    </citation>
    <scope>IDENTIFICATION</scope>
    <source>
        <strain evidence="12">cv. Chiifu-401-42</strain>
    </source>
</reference>
<dbReference type="PANTHER" id="PTHR31190">
    <property type="entry name" value="DNA-BINDING DOMAIN"/>
    <property type="match status" value="1"/>
</dbReference>